<reference evidence="6" key="1">
    <citation type="submission" date="2022-10" db="EMBL/GenBank/DDBJ databases">
        <title>Novel sulphate-reducing endosymbionts in the free-living metamonad Anaeramoeba.</title>
        <authorList>
            <person name="Jerlstrom-Hultqvist J."/>
            <person name="Cepicka I."/>
            <person name="Gallot-Lavallee L."/>
            <person name="Salas-Leiva D."/>
            <person name="Curtis B.A."/>
            <person name="Zahonova K."/>
            <person name="Pipaliya S."/>
            <person name="Dacks J."/>
            <person name="Roger A.J."/>
        </authorList>
    </citation>
    <scope>NUCLEOTIDE SEQUENCE</scope>
    <source>
        <strain evidence="6">BMAN</strain>
    </source>
</reference>
<dbReference type="OrthoDB" id="365379at2759"/>
<evidence type="ECO:0000256" key="2">
    <source>
        <dbReference type="ARBA" id="ARBA00022771"/>
    </source>
</evidence>
<keyword evidence="1" id="KW-0479">Metal-binding</keyword>
<accession>A0A9Q0LE48</accession>
<evidence type="ECO:0000256" key="1">
    <source>
        <dbReference type="ARBA" id="ARBA00022723"/>
    </source>
</evidence>
<gene>
    <name evidence="6" type="ORF">M0811_11510</name>
</gene>
<evidence type="ECO:0000256" key="3">
    <source>
        <dbReference type="ARBA" id="ARBA00022833"/>
    </source>
</evidence>
<dbReference type="Pfam" id="PF21362">
    <property type="entry name" value="Sina_RING"/>
    <property type="match status" value="1"/>
</dbReference>
<keyword evidence="2 4" id="KW-0863">Zinc-finger</keyword>
<sequence>MEKLESIKCQICTEIYKGKIVMCKNGHSLCYDCWKSWTQRNSTCPVCRVKYEPIIYNDDLEKSIQLVKKKPSLLTEKEDEKISIESPLENGENICFFLKKYKFCCCESHLKNRDLNQHPPDILICPNHPGCYDPRCPFRHPSPANKDRDKCLQSYRGKKSRQELINSFFLDQRPKTERRDCRYNEKCYDANCPFEHHF</sequence>
<dbReference type="PROSITE" id="PS50089">
    <property type="entry name" value="ZF_RING_2"/>
    <property type="match status" value="1"/>
</dbReference>
<organism evidence="6 7">
    <name type="scientific">Anaeramoeba ignava</name>
    <name type="common">Anaerobic marine amoeba</name>
    <dbReference type="NCBI Taxonomy" id="1746090"/>
    <lineage>
        <taxon>Eukaryota</taxon>
        <taxon>Metamonada</taxon>
        <taxon>Anaeramoebidae</taxon>
        <taxon>Anaeramoeba</taxon>
    </lineage>
</organism>
<evidence type="ECO:0000259" key="5">
    <source>
        <dbReference type="PROSITE" id="PS50089"/>
    </source>
</evidence>
<dbReference type="Gene3D" id="3.30.40.10">
    <property type="entry name" value="Zinc/RING finger domain, C3HC4 (zinc finger)"/>
    <property type="match status" value="1"/>
</dbReference>
<dbReference type="SUPFAM" id="SSF57850">
    <property type="entry name" value="RING/U-box"/>
    <property type="match status" value="1"/>
</dbReference>
<comment type="caution">
    <text evidence="6">The sequence shown here is derived from an EMBL/GenBank/DDBJ whole genome shotgun (WGS) entry which is preliminary data.</text>
</comment>
<dbReference type="AlphaFoldDB" id="A0A9Q0LE48"/>
<proteinExistence type="predicted"/>
<dbReference type="GO" id="GO:0008270">
    <property type="term" value="F:zinc ion binding"/>
    <property type="evidence" value="ECO:0007669"/>
    <property type="project" value="UniProtKB-KW"/>
</dbReference>
<dbReference type="InterPro" id="IPR001841">
    <property type="entry name" value="Znf_RING"/>
</dbReference>
<feature type="domain" description="RING-type" evidence="5">
    <location>
        <begin position="9"/>
        <end position="48"/>
    </location>
</feature>
<dbReference type="InterPro" id="IPR049548">
    <property type="entry name" value="Sina-like_RING"/>
</dbReference>
<evidence type="ECO:0000256" key="4">
    <source>
        <dbReference type="PROSITE-ProRule" id="PRU00175"/>
    </source>
</evidence>
<evidence type="ECO:0000313" key="6">
    <source>
        <dbReference type="EMBL" id="KAJ5069848.1"/>
    </source>
</evidence>
<protein>
    <submittedName>
        <fullName evidence="6">Ring finger protein</fullName>
    </submittedName>
</protein>
<dbReference type="EMBL" id="JAPDFW010000102">
    <property type="protein sequence ID" value="KAJ5069848.1"/>
    <property type="molecule type" value="Genomic_DNA"/>
</dbReference>
<dbReference type="Proteomes" id="UP001149090">
    <property type="component" value="Unassembled WGS sequence"/>
</dbReference>
<dbReference type="InterPro" id="IPR013083">
    <property type="entry name" value="Znf_RING/FYVE/PHD"/>
</dbReference>
<keyword evidence="7" id="KW-1185">Reference proteome</keyword>
<keyword evidence="3" id="KW-0862">Zinc</keyword>
<name>A0A9Q0LE48_ANAIG</name>
<evidence type="ECO:0000313" key="7">
    <source>
        <dbReference type="Proteomes" id="UP001149090"/>
    </source>
</evidence>